<evidence type="ECO:0000256" key="1">
    <source>
        <dbReference type="ARBA" id="ARBA00004370"/>
    </source>
</evidence>
<dbReference type="GO" id="GO:0021675">
    <property type="term" value="P:nerve development"/>
    <property type="evidence" value="ECO:0007669"/>
    <property type="project" value="TreeGrafter"/>
</dbReference>
<dbReference type="GO" id="GO:0005509">
    <property type="term" value="F:calcium ion binding"/>
    <property type="evidence" value="ECO:0007669"/>
    <property type="project" value="InterPro"/>
</dbReference>
<dbReference type="GO" id="GO:0042383">
    <property type="term" value="C:sarcolemma"/>
    <property type="evidence" value="ECO:0007669"/>
    <property type="project" value="TreeGrafter"/>
</dbReference>
<feature type="non-terminal residue" evidence="4">
    <location>
        <position position="1"/>
    </location>
</feature>
<feature type="compositionally biased region" description="Low complexity" evidence="3">
    <location>
        <begin position="187"/>
        <end position="198"/>
    </location>
</feature>
<dbReference type="SUPFAM" id="SSF49313">
    <property type="entry name" value="Cadherin-like"/>
    <property type="match status" value="1"/>
</dbReference>
<evidence type="ECO:0000313" key="4">
    <source>
        <dbReference type="EMBL" id="AEQ16533.1"/>
    </source>
</evidence>
<dbReference type="AlphaFoldDB" id="G5DXW3"/>
<dbReference type="InterPro" id="IPR015919">
    <property type="entry name" value="Cadherin-like_sf"/>
</dbReference>
<dbReference type="GO" id="GO:0007411">
    <property type="term" value="P:axon guidance"/>
    <property type="evidence" value="ECO:0007669"/>
    <property type="project" value="TreeGrafter"/>
</dbReference>
<feature type="region of interest" description="Disordered" evidence="3">
    <location>
        <begin position="107"/>
        <end position="137"/>
    </location>
</feature>
<sequence>ISEVGKETLPSWLHWADSALEGLPLDTDKGVYDICVTTLHLAPNGSYVPLSTDVFSVEVHPEEHSEPQSVRLAGLETEVTPFLCGTDEPVTILTVILDADLTAPPVREPVPLPGKPTVTIKTRGPIIHTPTLGPVHPTRLIETTSIPSHIRPTVTRPGQAEPTAVLTPPSATTKRPRVTTMKPATPPTTDASTTTAKK</sequence>
<dbReference type="InterPro" id="IPR013783">
    <property type="entry name" value="Ig-like_fold"/>
</dbReference>
<dbReference type="Gene3D" id="2.60.40.10">
    <property type="entry name" value="Immunoglobulins"/>
    <property type="match status" value="1"/>
</dbReference>
<dbReference type="SUPFAM" id="SSF111006">
    <property type="entry name" value="Dystroglycan, domain 2"/>
    <property type="match status" value="1"/>
</dbReference>
<proteinExistence type="evidence at transcript level"/>
<organism evidence="4">
    <name type="scientific">Pipa carvalhoi</name>
    <name type="common">Carvalho's Surinam toad</name>
    <dbReference type="NCBI Taxonomy" id="191480"/>
    <lineage>
        <taxon>Eukaryota</taxon>
        <taxon>Metazoa</taxon>
        <taxon>Chordata</taxon>
        <taxon>Craniata</taxon>
        <taxon>Vertebrata</taxon>
        <taxon>Euteleostomi</taxon>
        <taxon>Amphibia</taxon>
        <taxon>Batrachia</taxon>
        <taxon>Anura</taxon>
        <taxon>Pipoidea</taxon>
        <taxon>Pipidae</taxon>
        <taxon>Pipinae</taxon>
        <taxon>Pipa</taxon>
    </lineage>
</organism>
<comment type="subcellular location">
    <subcellularLocation>
        <location evidence="1">Membrane</location>
    </subcellularLocation>
</comment>
<dbReference type="GO" id="GO:0002009">
    <property type="term" value="P:morphogenesis of an epithelium"/>
    <property type="evidence" value="ECO:0007669"/>
    <property type="project" value="TreeGrafter"/>
</dbReference>
<accession>G5DXW3</accession>
<protein>
    <submittedName>
        <fullName evidence="4">Putative dystroglycan 1 (Dystrophin-associated glycoprotein 1)</fullName>
    </submittedName>
</protein>
<feature type="region of interest" description="Disordered" evidence="3">
    <location>
        <begin position="149"/>
        <end position="198"/>
    </location>
</feature>
<feature type="non-terminal residue" evidence="4">
    <location>
        <position position="198"/>
    </location>
</feature>
<dbReference type="PANTHER" id="PTHR21559:SF22">
    <property type="entry name" value="DYSTROGLYCAN 1"/>
    <property type="match status" value="1"/>
</dbReference>
<name>G5DXW3_9PIPI</name>
<dbReference type="GO" id="GO:0005615">
    <property type="term" value="C:extracellular space"/>
    <property type="evidence" value="ECO:0007669"/>
    <property type="project" value="TreeGrafter"/>
</dbReference>
<reference evidence="4" key="1">
    <citation type="submission" date="2011-09" db="EMBL/GenBank/DDBJ databases">
        <title>The odds of duplicate gene persistence after polyploidization.</title>
        <authorList>
            <person name="Chain F.J.J."/>
            <person name="Evans B.J."/>
            <person name="Dushoff J."/>
        </authorList>
    </citation>
    <scope>NUCLEOTIDE SEQUENCE</scope>
    <source>
        <tissue evidence="4">Liver</tissue>
    </source>
</reference>
<keyword evidence="2" id="KW-0472">Membrane</keyword>
<dbReference type="EMBL" id="JP285977">
    <property type="protein sequence ID" value="AEQ16533.1"/>
    <property type="molecule type" value="mRNA"/>
</dbReference>
<dbReference type="GO" id="GO:0016203">
    <property type="term" value="P:muscle attachment"/>
    <property type="evidence" value="ECO:0007669"/>
    <property type="project" value="TreeGrafter"/>
</dbReference>
<dbReference type="InterPro" id="IPR027468">
    <property type="entry name" value="Alpha-dystroglycan_domain_2"/>
</dbReference>
<evidence type="ECO:0000256" key="3">
    <source>
        <dbReference type="SAM" id="MobiDB-lite"/>
    </source>
</evidence>
<evidence type="ECO:0000256" key="2">
    <source>
        <dbReference type="ARBA" id="ARBA00023136"/>
    </source>
</evidence>
<dbReference type="GO" id="GO:0043236">
    <property type="term" value="F:laminin binding"/>
    <property type="evidence" value="ECO:0007669"/>
    <property type="project" value="TreeGrafter"/>
</dbReference>
<dbReference type="GO" id="GO:0016011">
    <property type="term" value="C:dystroglycan complex"/>
    <property type="evidence" value="ECO:0007669"/>
    <property type="project" value="TreeGrafter"/>
</dbReference>
<dbReference type="PANTHER" id="PTHR21559">
    <property type="entry name" value="DYSTROGLYCAN-RELATED"/>
    <property type="match status" value="1"/>
</dbReference>
<dbReference type="GO" id="GO:0005604">
    <property type="term" value="C:basement membrane"/>
    <property type="evidence" value="ECO:0007669"/>
    <property type="project" value="TreeGrafter"/>
</dbReference>